<dbReference type="InterPro" id="IPR036388">
    <property type="entry name" value="WH-like_DNA-bd_sf"/>
</dbReference>
<reference evidence="4" key="1">
    <citation type="journal article" date="2020" name="mSystems">
        <title>Genome- and Community-Level Interaction Insights into Carbon Utilization and Element Cycling Functions of Hydrothermarchaeota in Hydrothermal Sediment.</title>
        <authorList>
            <person name="Zhou Z."/>
            <person name="Liu Y."/>
            <person name="Xu W."/>
            <person name="Pan J."/>
            <person name="Luo Z.H."/>
            <person name="Li M."/>
        </authorList>
    </citation>
    <scope>NUCLEOTIDE SEQUENCE [LARGE SCALE GENOMIC DNA]</scope>
    <source>
        <strain evidence="4">SpSt-488</strain>
    </source>
</reference>
<dbReference type="Gene3D" id="1.10.10.10">
    <property type="entry name" value="Winged helix-like DNA-binding domain superfamily/Winged helix DNA-binding domain"/>
    <property type="match status" value="1"/>
</dbReference>
<dbReference type="AlphaFoldDB" id="A0A7C4CAU0"/>
<sequence>MTETRLKRLLERFRTPEAVFAAADAELLQVERVDAEFVRALRGYRRSPELATAIERARQDGVTTVSYLDDEFPENLKAVPHMPPVLFIRGRVEPRDRLAVAVVGTRRATHYGAQVAERLAAELVQAGVTVVSGLARGIDTHAHKGALAGGGRTIAVLGCGIDQCYPPENRKLFEQIVRQGAVMTEFTLGVGPLAMNFPKRNRIVSALVRVVVAVEAGEKSGVLNTVAWAVEQGRTVFAVPGRITDVQSVGTNRLLREGASPVTAVGDILAELGVSERPVLRPPIEVGAELKPVLDYIGADPLHIDEICEGLGLPMARLLSLLLELELKGAVRQLPGKFFVRS</sequence>
<feature type="domain" description="Smf/DprA SLOG" evidence="2">
    <location>
        <begin position="65"/>
        <end position="272"/>
    </location>
</feature>
<protein>
    <submittedName>
        <fullName evidence="4">DNA-protecting protein DprA</fullName>
    </submittedName>
</protein>
<gene>
    <name evidence="4" type="primary">dprA</name>
    <name evidence="4" type="ORF">ENS41_04050</name>
</gene>
<dbReference type="Pfam" id="PF02481">
    <property type="entry name" value="DNA_processg_A"/>
    <property type="match status" value="1"/>
</dbReference>
<proteinExistence type="inferred from homology"/>
<dbReference type="InterPro" id="IPR003488">
    <property type="entry name" value="DprA"/>
</dbReference>
<name>A0A7C4CAU0_UNCW3</name>
<dbReference type="Gene3D" id="3.40.50.450">
    <property type="match status" value="1"/>
</dbReference>
<dbReference type="InterPro" id="IPR041614">
    <property type="entry name" value="DprA_WH"/>
</dbReference>
<dbReference type="InterPro" id="IPR010994">
    <property type="entry name" value="RuvA_2-like"/>
</dbReference>
<dbReference type="Pfam" id="PF17782">
    <property type="entry name" value="WHD_DprA"/>
    <property type="match status" value="1"/>
</dbReference>
<dbReference type="PANTHER" id="PTHR43022:SF1">
    <property type="entry name" value="PROTEIN SMF"/>
    <property type="match status" value="1"/>
</dbReference>
<evidence type="ECO:0000313" key="4">
    <source>
        <dbReference type="EMBL" id="HGK28106.1"/>
    </source>
</evidence>
<accession>A0A7C4CAU0</accession>
<organism evidence="4">
    <name type="scientific">candidate division WOR-3 bacterium</name>
    <dbReference type="NCBI Taxonomy" id="2052148"/>
    <lineage>
        <taxon>Bacteria</taxon>
        <taxon>Bacteria division WOR-3</taxon>
    </lineage>
</organism>
<evidence type="ECO:0000259" key="2">
    <source>
        <dbReference type="Pfam" id="PF02481"/>
    </source>
</evidence>
<dbReference type="GO" id="GO:0009294">
    <property type="term" value="P:DNA-mediated transformation"/>
    <property type="evidence" value="ECO:0007669"/>
    <property type="project" value="InterPro"/>
</dbReference>
<dbReference type="InterPro" id="IPR057666">
    <property type="entry name" value="DrpA_SLOG"/>
</dbReference>
<dbReference type="SUPFAM" id="SSF47781">
    <property type="entry name" value="RuvA domain 2-like"/>
    <property type="match status" value="1"/>
</dbReference>
<evidence type="ECO:0000256" key="1">
    <source>
        <dbReference type="ARBA" id="ARBA00006525"/>
    </source>
</evidence>
<feature type="domain" description="DprA winged helix" evidence="3">
    <location>
        <begin position="281"/>
        <end position="337"/>
    </location>
</feature>
<dbReference type="EMBL" id="DSUT01000082">
    <property type="protein sequence ID" value="HGK28106.1"/>
    <property type="molecule type" value="Genomic_DNA"/>
</dbReference>
<dbReference type="PANTHER" id="PTHR43022">
    <property type="entry name" value="PROTEIN SMF"/>
    <property type="match status" value="1"/>
</dbReference>
<dbReference type="NCBIfam" id="TIGR00732">
    <property type="entry name" value="dprA"/>
    <property type="match status" value="1"/>
</dbReference>
<comment type="caution">
    <text evidence="4">The sequence shown here is derived from an EMBL/GenBank/DDBJ whole genome shotgun (WGS) entry which is preliminary data.</text>
</comment>
<evidence type="ECO:0000259" key="3">
    <source>
        <dbReference type="Pfam" id="PF17782"/>
    </source>
</evidence>
<dbReference type="SUPFAM" id="SSF102405">
    <property type="entry name" value="MCP/YpsA-like"/>
    <property type="match status" value="1"/>
</dbReference>
<comment type="similarity">
    <text evidence="1">Belongs to the DprA/Smf family.</text>
</comment>